<dbReference type="EMBL" id="JAQNDK010000002">
    <property type="protein sequence ID" value="MDC0679094.1"/>
    <property type="molecule type" value="Genomic_DNA"/>
</dbReference>
<sequence length="379" mass="40210">MLLSLFPAAWLGVALAAGTLFSASGGTVAYGAGCLAVVLSLGLAVAWWRFGVPPRLTWLAALPGVAFGAGFVAAQRAPEPSTAPFAAPEVEPGGGGWTRSLAGPASFDVAPWLRVVPDSGEVSVQAGAVGIVVEPRLEFISRSPDRFWTVFAPLQWRGDSPVRRFERADRELAVDYSDEGSLRVRATSDQSAAIDARTALQVPVFSHLNSFTRVSITGHRRLGLRFSPCPEVVVEVIHFDYPFGAPARFAYLDAGGTFLVVQASDAEKGPFTTLGQGRLARGEPLSVALVEEGESPARELATIVFRDWSRQLSTELSPTAGWGLPQNAFEFGLASNDPSSAAYLTLTLAGTSVGRGWDSVGHAAGSYTNRIEIRLPPSR</sequence>
<keyword evidence="1" id="KW-0812">Transmembrane</keyword>
<keyword evidence="3" id="KW-1185">Reference proteome</keyword>
<keyword evidence="1" id="KW-1133">Transmembrane helix</keyword>
<dbReference type="Proteomes" id="UP001217485">
    <property type="component" value="Unassembled WGS sequence"/>
</dbReference>
<protein>
    <submittedName>
        <fullName evidence="2">Uncharacterized protein</fullName>
    </submittedName>
</protein>
<feature type="transmembrane region" description="Helical" evidence="1">
    <location>
        <begin position="28"/>
        <end position="49"/>
    </location>
</feature>
<organism evidence="2 3">
    <name type="scientific">Sorangium atrum</name>
    <dbReference type="NCBI Taxonomy" id="2995308"/>
    <lineage>
        <taxon>Bacteria</taxon>
        <taxon>Pseudomonadati</taxon>
        <taxon>Myxococcota</taxon>
        <taxon>Polyangia</taxon>
        <taxon>Polyangiales</taxon>
        <taxon>Polyangiaceae</taxon>
        <taxon>Sorangium</taxon>
    </lineage>
</organism>
<keyword evidence="1" id="KW-0472">Membrane</keyword>
<evidence type="ECO:0000256" key="1">
    <source>
        <dbReference type="SAM" id="Phobius"/>
    </source>
</evidence>
<dbReference type="RefSeq" id="WP_272096038.1">
    <property type="nucleotide sequence ID" value="NZ_JAQNDK010000002.1"/>
</dbReference>
<proteinExistence type="predicted"/>
<name>A0ABT5C003_9BACT</name>
<reference evidence="2 3" key="1">
    <citation type="submission" date="2023-01" db="EMBL/GenBank/DDBJ databases">
        <title>Minimal conservation of predation-associated metabolite biosynthetic gene clusters underscores biosynthetic potential of Myxococcota including descriptions for ten novel species: Archangium lansinium sp. nov., Myxococcus landrumus sp. nov., Nannocystis bai.</title>
        <authorList>
            <person name="Ahearne A."/>
            <person name="Stevens C."/>
            <person name="Dowd S."/>
        </authorList>
    </citation>
    <scope>NUCLEOTIDE SEQUENCE [LARGE SCALE GENOMIC DNA]</scope>
    <source>
        <strain evidence="2 3">WIWO2</strain>
    </source>
</reference>
<evidence type="ECO:0000313" key="3">
    <source>
        <dbReference type="Proteomes" id="UP001217485"/>
    </source>
</evidence>
<accession>A0ABT5C003</accession>
<gene>
    <name evidence="2" type="ORF">POL72_15225</name>
</gene>
<feature type="transmembrane region" description="Helical" evidence="1">
    <location>
        <begin position="56"/>
        <end position="74"/>
    </location>
</feature>
<evidence type="ECO:0000313" key="2">
    <source>
        <dbReference type="EMBL" id="MDC0679094.1"/>
    </source>
</evidence>
<comment type="caution">
    <text evidence="2">The sequence shown here is derived from an EMBL/GenBank/DDBJ whole genome shotgun (WGS) entry which is preliminary data.</text>
</comment>